<dbReference type="OrthoDB" id="9049620at2759"/>
<dbReference type="PANTHER" id="PTHR10131">
    <property type="entry name" value="TNF RECEPTOR ASSOCIATED FACTOR"/>
    <property type="match status" value="1"/>
</dbReference>
<protein>
    <submittedName>
        <fullName evidence="2">Uncharacterized protein</fullName>
    </submittedName>
</protein>
<dbReference type="AlphaFoldDB" id="A0A815FC03"/>
<dbReference type="EMBL" id="CAJNOM010000292">
    <property type="protein sequence ID" value="CAF1327147.1"/>
    <property type="molecule type" value="Genomic_DNA"/>
</dbReference>
<gene>
    <name evidence="1" type="ORF">BJG266_LOCUS18713</name>
    <name evidence="2" type="ORF">QVE165_LOCUS32678</name>
</gene>
<dbReference type="Proteomes" id="UP000663832">
    <property type="component" value="Unassembled WGS sequence"/>
</dbReference>
<keyword evidence="3" id="KW-1185">Reference proteome</keyword>
<name>A0A815FC03_9BILA</name>
<dbReference type="Gene3D" id="3.30.40.10">
    <property type="entry name" value="Zinc/RING finger domain, C3HC4 (zinc finger)"/>
    <property type="match status" value="2"/>
</dbReference>
<sequence>MTSTQQKGLSRDRVSNSSDFNFTDLECALCHEVLWKPVACQLCETPFCHPCIHQQLKTDLKCPNGCNFYIERKCPPFISKVLSRLQISCFYKPNGCQQVLNYDALEKHEFECQYQLVPCSGCELNIMKTDLTAHQLTCKAIKVICKDCRLVYKRGEFSKKHPQNICLREQIRQLREESVENKSTIQMLTNQIHDLLSWKNRISQENIITFDDLPSMTEETIWIPPIYKGLKWSKMVYMTREYAAATYPTSGYMAALISGSNHHIAFFNEEASISRDGPNKIFSLISLTACAAWNDNLHLTIIGYKDSVKVKTYTSKLTFGKPQIVLLQWQNIDKIVFQPTGDTATHLENHELGDTHCIITQLVIDELV</sequence>
<evidence type="ECO:0000313" key="3">
    <source>
        <dbReference type="Proteomes" id="UP000663832"/>
    </source>
</evidence>
<proteinExistence type="predicted"/>
<reference evidence="2" key="1">
    <citation type="submission" date="2021-02" db="EMBL/GenBank/DDBJ databases">
        <authorList>
            <person name="Nowell W R."/>
        </authorList>
    </citation>
    <scope>NUCLEOTIDE SEQUENCE</scope>
</reference>
<comment type="caution">
    <text evidence="2">The sequence shown here is derived from an EMBL/GenBank/DDBJ whole genome shotgun (WGS) entry which is preliminary data.</text>
</comment>
<dbReference type="InterPro" id="IPR013083">
    <property type="entry name" value="Znf_RING/FYVE/PHD"/>
</dbReference>
<dbReference type="Proteomes" id="UP000663877">
    <property type="component" value="Unassembled WGS sequence"/>
</dbReference>
<dbReference type="SUPFAM" id="SSF49599">
    <property type="entry name" value="TRAF domain-like"/>
    <property type="match status" value="1"/>
</dbReference>
<dbReference type="EMBL" id="CAJNOI010000097">
    <property type="protein sequence ID" value="CAF1052810.1"/>
    <property type="molecule type" value="Genomic_DNA"/>
</dbReference>
<organism evidence="2 3">
    <name type="scientific">Adineta steineri</name>
    <dbReference type="NCBI Taxonomy" id="433720"/>
    <lineage>
        <taxon>Eukaryota</taxon>
        <taxon>Metazoa</taxon>
        <taxon>Spiralia</taxon>
        <taxon>Gnathifera</taxon>
        <taxon>Rotifera</taxon>
        <taxon>Eurotatoria</taxon>
        <taxon>Bdelloidea</taxon>
        <taxon>Adinetida</taxon>
        <taxon>Adinetidae</taxon>
        <taxon>Adineta</taxon>
    </lineage>
</organism>
<evidence type="ECO:0000313" key="1">
    <source>
        <dbReference type="EMBL" id="CAF1052810.1"/>
    </source>
</evidence>
<dbReference type="SUPFAM" id="SSF57850">
    <property type="entry name" value="RING/U-box"/>
    <property type="match status" value="1"/>
</dbReference>
<dbReference type="PANTHER" id="PTHR10131:SF94">
    <property type="entry name" value="TNF RECEPTOR-ASSOCIATED FACTOR 4"/>
    <property type="match status" value="1"/>
</dbReference>
<accession>A0A815FC03</accession>
<evidence type="ECO:0000313" key="2">
    <source>
        <dbReference type="EMBL" id="CAF1327147.1"/>
    </source>
</evidence>